<dbReference type="AlphaFoldDB" id="A0A0K6IJ83"/>
<dbReference type="OrthoDB" id="9816036at2"/>
<proteinExistence type="predicted"/>
<name>A0A0K6IJ83_9GAMM</name>
<dbReference type="EMBL" id="CYHG01000003">
    <property type="protein sequence ID" value="CUB03154.1"/>
    <property type="molecule type" value="Genomic_DNA"/>
</dbReference>
<feature type="domain" description="FRG" evidence="1">
    <location>
        <begin position="11"/>
        <end position="42"/>
    </location>
</feature>
<evidence type="ECO:0000259" key="1">
    <source>
        <dbReference type="Pfam" id="PF08867"/>
    </source>
</evidence>
<keyword evidence="3" id="KW-1185">Reference proteome</keyword>
<dbReference type="Pfam" id="PF08867">
    <property type="entry name" value="FRG"/>
    <property type="match status" value="1"/>
</dbReference>
<sequence length="190" mass="22200">MSHVANLIACSLILAQHYGVPTRLLDWTTNPLVSLYFASLKTDSNLSFFSTDDKDGYIFILKDISVFDDFEKLDFYEGGYNREHFESVTDFYTKPLKEFRFYENALFIRPEYVDQRYRNQSTILMYEVRPGDRFLHLPDQVRVLKVPAMIKHQVRVYLRQLGISNDFIYPSLEGAARKAVLDVFDSPTPT</sequence>
<organism evidence="2 3">
    <name type="scientific">Marinomonas fungiae</name>
    <dbReference type="NCBI Taxonomy" id="1137284"/>
    <lineage>
        <taxon>Bacteria</taxon>
        <taxon>Pseudomonadati</taxon>
        <taxon>Pseudomonadota</taxon>
        <taxon>Gammaproteobacteria</taxon>
        <taxon>Oceanospirillales</taxon>
        <taxon>Oceanospirillaceae</taxon>
        <taxon>Marinomonas</taxon>
    </lineage>
</organism>
<dbReference type="InterPro" id="IPR014966">
    <property type="entry name" value="FRG-dom"/>
</dbReference>
<gene>
    <name evidence="2" type="ORF">Ga0061065_1032</name>
</gene>
<accession>A0A0K6IJ83</accession>
<evidence type="ECO:0000313" key="2">
    <source>
        <dbReference type="EMBL" id="CUB03154.1"/>
    </source>
</evidence>
<evidence type="ECO:0000313" key="3">
    <source>
        <dbReference type="Proteomes" id="UP000182769"/>
    </source>
</evidence>
<dbReference type="RefSeq" id="WP_055462130.1">
    <property type="nucleotide sequence ID" value="NZ_CYHG01000003.1"/>
</dbReference>
<reference evidence="3" key="1">
    <citation type="submission" date="2015-08" db="EMBL/GenBank/DDBJ databases">
        <authorList>
            <person name="Varghese N."/>
        </authorList>
    </citation>
    <scope>NUCLEOTIDE SEQUENCE [LARGE SCALE GENOMIC DNA]</scope>
    <source>
        <strain evidence="3">JCM 18476</strain>
    </source>
</reference>
<protein>
    <submittedName>
        <fullName evidence="2">FRG domain</fullName>
    </submittedName>
</protein>
<dbReference type="Proteomes" id="UP000182769">
    <property type="component" value="Unassembled WGS sequence"/>
</dbReference>